<dbReference type="PROSITE" id="PS51257">
    <property type="entry name" value="PROKAR_LIPOPROTEIN"/>
    <property type="match status" value="1"/>
</dbReference>
<evidence type="ECO:0000256" key="2">
    <source>
        <dbReference type="SAM" id="SignalP"/>
    </source>
</evidence>
<sequence>MTPTRRLATFALAAALVPALGACGEGGFVDFVKGSGSAGTAAPSPSVPTPTGTDLLTASESPEDSASPSESSGEGTSTDGPSESPTDDTATSGTSSPVTTSATPDESTTSASSASSTASTAPQGGVVQVDGRTIQDVPAGLAFPGGAKIEGTSAFEGGGGSVVLSEPAEAEVFSYYRSALSGAGYRVVSDTAGVLAFTGHGCRGSIVGTGGGAVITWSPTRS</sequence>
<feature type="chain" id="PRO_5039637658" evidence="2">
    <location>
        <begin position="22"/>
        <end position="222"/>
    </location>
</feature>
<comment type="caution">
    <text evidence="3">The sequence shown here is derived from an EMBL/GenBank/DDBJ whole genome shotgun (WGS) entry which is preliminary data.</text>
</comment>
<evidence type="ECO:0000256" key="1">
    <source>
        <dbReference type="SAM" id="MobiDB-lite"/>
    </source>
</evidence>
<feature type="compositionally biased region" description="Polar residues" evidence="1">
    <location>
        <begin position="87"/>
        <end position="98"/>
    </location>
</feature>
<proteinExistence type="predicted"/>
<dbReference type="Proteomes" id="UP000004367">
    <property type="component" value="Unassembled WGS sequence"/>
</dbReference>
<feature type="region of interest" description="Disordered" evidence="1">
    <location>
        <begin position="34"/>
        <end position="128"/>
    </location>
</feature>
<evidence type="ECO:0000313" key="4">
    <source>
        <dbReference type="Proteomes" id="UP000004367"/>
    </source>
</evidence>
<feature type="compositionally biased region" description="Low complexity" evidence="1">
    <location>
        <begin position="34"/>
        <end position="84"/>
    </location>
</feature>
<name>H5UVG9_9MICO</name>
<accession>H5UVG9</accession>
<organism evidence="3 4">
    <name type="scientific">Mobilicoccus pelagius NBRC 104925</name>
    <dbReference type="NCBI Taxonomy" id="1089455"/>
    <lineage>
        <taxon>Bacteria</taxon>
        <taxon>Bacillati</taxon>
        <taxon>Actinomycetota</taxon>
        <taxon>Actinomycetes</taxon>
        <taxon>Micrococcales</taxon>
        <taxon>Dermatophilaceae</taxon>
        <taxon>Mobilicoccus</taxon>
    </lineage>
</organism>
<evidence type="ECO:0000313" key="3">
    <source>
        <dbReference type="EMBL" id="GAB49727.1"/>
    </source>
</evidence>
<keyword evidence="2" id="KW-0732">Signal</keyword>
<reference evidence="3 4" key="1">
    <citation type="submission" date="2012-02" db="EMBL/GenBank/DDBJ databases">
        <title>Whole genome shotgun sequence of Mobilicoccus pelagius NBRC 104925.</title>
        <authorList>
            <person name="Yoshida Y."/>
            <person name="Hosoyama A."/>
            <person name="Tsuchikane K."/>
            <person name="Katsumata H."/>
            <person name="Yamazaki S."/>
            <person name="Fujita N."/>
        </authorList>
    </citation>
    <scope>NUCLEOTIDE SEQUENCE [LARGE SCALE GENOMIC DNA]</scope>
    <source>
        <strain evidence="3 4">NBRC 104925</strain>
    </source>
</reference>
<dbReference type="AlphaFoldDB" id="H5UVG9"/>
<keyword evidence="4" id="KW-1185">Reference proteome</keyword>
<dbReference type="OrthoDB" id="10004779at2"/>
<feature type="signal peptide" evidence="2">
    <location>
        <begin position="1"/>
        <end position="21"/>
    </location>
</feature>
<dbReference type="EMBL" id="BAFE01000093">
    <property type="protein sequence ID" value="GAB49727.1"/>
    <property type="molecule type" value="Genomic_DNA"/>
</dbReference>
<dbReference type="RefSeq" id="WP_009483570.1">
    <property type="nucleotide sequence ID" value="NZ_BAFE01000093.1"/>
</dbReference>
<protein>
    <submittedName>
        <fullName evidence="3">Uncharacterized protein</fullName>
    </submittedName>
</protein>
<gene>
    <name evidence="3" type="ORF">MOPEL_134_00110</name>
</gene>
<dbReference type="eggNOG" id="ENOG502ZG75">
    <property type="taxonomic scope" value="Bacteria"/>
</dbReference>
<feature type="compositionally biased region" description="Low complexity" evidence="1">
    <location>
        <begin position="99"/>
        <end position="121"/>
    </location>
</feature>